<gene>
    <name evidence="1" type="ORF">BDP81DRAFT_431764</name>
</gene>
<protein>
    <recommendedName>
        <fullName evidence="3">Nucleoside phosphorylase domain-containing protein</fullName>
    </recommendedName>
</protein>
<dbReference type="PANTHER" id="PTHR46082">
    <property type="entry name" value="ATP/GTP-BINDING PROTEIN-RELATED"/>
    <property type="match status" value="1"/>
</dbReference>
<dbReference type="Proteomes" id="UP001243989">
    <property type="component" value="Unassembled WGS sequence"/>
</dbReference>
<comment type="caution">
    <text evidence="1">The sequence shown here is derived from an EMBL/GenBank/DDBJ whole genome shotgun (WGS) entry which is preliminary data.</text>
</comment>
<dbReference type="SUPFAM" id="SSF53167">
    <property type="entry name" value="Purine and uridine phosphorylases"/>
    <property type="match status" value="1"/>
</dbReference>
<organism evidence="1 2">
    <name type="scientific">Colletotrichum phormii</name>
    <dbReference type="NCBI Taxonomy" id="359342"/>
    <lineage>
        <taxon>Eukaryota</taxon>
        <taxon>Fungi</taxon>
        <taxon>Dikarya</taxon>
        <taxon>Ascomycota</taxon>
        <taxon>Pezizomycotina</taxon>
        <taxon>Sordariomycetes</taxon>
        <taxon>Hypocreomycetidae</taxon>
        <taxon>Glomerellales</taxon>
        <taxon>Glomerellaceae</taxon>
        <taxon>Colletotrichum</taxon>
        <taxon>Colletotrichum acutatum species complex</taxon>
    </lineage>
</organism>
<name>A0AAI9ZMF2_9PEZI</name>
<reference evidence="1" key="1">
    <citation type="submission" date="2021-06" db="EMBL/GenBank/DDBJ databases">
        <title>Comparative genomics, transcriptomics and evolutionary studies reveal genomic signatures of adaptation to plant cell wall in hemibiotrophic fungi.</title>
        <authorList>
            <consortium name="DOE Joint Genome Institute"/>
            <person name="Baroncelli R."/>
            <person name="Diaz J.F."/>
            <person name="Benocci T."/>
            <person name="Peng M."/>
            <person name="Battaglia E."/>
            <person name="Haridas S."/>
            <person name="Andreopoulos W."/>
            <person name="Labutti K."/>
            <person name="Pangilinan J."/>
            <person name="Floch G.L."/>
            <person name="Makela M.R."/>
            <person name="Henrissat B."/>
            <person name="Grigoriev I.V."/>
            <person name="Crouch J.A."/>
            <person name="De Vries R.P."/>
            <person name="Sukno S.A."/>
            <person name="Thon M.R."/>
        </authorList>
    </citation>
    <scope>NUCLEOTIDE SEQUENCE</scope>
    <source>
        <strain evidence="1">CBS 102054</strain>
    </source>
</reference>
<dbReference type="GO" id="GO:0003824">
    <property type="term" value="F:catalytic activity"/>
    <property type="evidence" value="ECO:0007669"/>
    <property type="project" value="InterPro"/>
</dbReference>
<evidence type="ECO:0000313" key="2">
    <source>
        <dbReference type="Proteomes" id="UP001243989"/>
    </source>
</evidence>
<dbReference type="RefSeq" id="XP_060443288.1">
    <property type="nucleotide sequence ID" value="XM_060590707.1"/>
</dbReference>
<proteinExistence type="predicted"/>
<evidence type="ECO:0008006" key="3">
    <source>
        <dbReference type="Google" id="ProtNLM"/>
    </source>
</evidence>
<keyword evidence="2" id="KW-1185">Reference proteome</keyword>
<dbReference type="InterPro" id="IPR035994">
    <property type="entry name" value="Nucleoside_phosphorylase_sf"/>
</dbReference>
<dbReference type="GO" id="GO:0009116">
    <property type="term" value="P:nucleoside metabolic process"/>
    <property type="evidence" value="ECO:0007669"/>
    <property type="project" value="InterPro"/>
</dbReference>
<dbReference type="EMBL" id="JAHMHQ010000014">
    <property type="protein sequence ID" value="KAK1634681.1"/>
    <property type="molecule type" value="Genomic_DNA"/>
</dbReference>
<accession>A0AAI9ZMF2</accession>
<dbReference type="AlphaFoldDB" id="A0AAI9ZMF2"/>
<dbReference type="GeneID" id="85475569"/>
<dbReference type="Gene3D" id="3.40.50.1580">
    <property type="entry name" value="Nucleoside phosphorylase domain"/>
    <property type="match status" value="1"/>
</dbReference>
<dbReference type="InterPro" id="IPR053137">
    <property type="entry name" value="NLR-like"/>
</dbReference>
<evidence type="ECO:0000313" key="1">
    <source>
        <dbReference type="EMBL" id="KAK1634681.1"/>
    </source>
</evidence>
<sequence length="155" mass="16892">MSDPSLYTIGWIFAIVPEFVAARLFLDEVHEELRSQSKNDNNSYKLGRMGKHNVAIAALPHGEYGESSAAFVARDMIRTFENIRVGLMVGIGGGAPSLEKNIRLGDIVVSSPTGGYGGVLQYDFGKSMADVLVCTSAGQPYDWNEVSIMVYYCCV</sequence>
<dbReference type="PANTHER" id="PTHR46082:SF11">
    <property type="entry name" value="AAA+ ATPASE DOMAIN-CONTAINING PROTEIN-RELATED"/>
    <property type="match status" value="1"/>
</dbReference>